<reference evidence="2 3" key="1">
    <citation type="submission" date="2019-03" db="EMBL/GenBank/DDBJ databases">
        <title>Draft genome sequences of novel Actinobacteria.</title>
        <authorList>
            <person name="Sahin N."/>
            <person name="Ay H."/>
            <person name="Saygin H."/>
        </authorList>
    </citation>
    <scope>NUCLEOTIDE SEQUENCE [LARGE SCALE GENOMIC DNA]</scope>
    <source>
        <strain evidence="2 3">KC712</strain>
    </source>
</reference>
<evidence type="ECO:0000256" key="1">
    <source>
        <dbReference type="SAM" id="Phobius"/>
    </source>
</evidence>
<evidence type="ECO:0000313" key="2">
    <source>
        <dbReference type="EMBL" id="TDD16809.1"/>
    </source>
</evidence>
<proteinExistence type="predicted"/>
<keyword evidence="1" id="KW-0812">Transmembrane</keyword>
<protein>
    <submittedName>
        <fullName evidence="2">Uncharacterized protein</fullName>
    </submittedName>
</protein>
<evidence type="ECO:0000313" key="3">
    <source>
        <dbReference type="Proteomes" id="UP000294543"/>
    </source>
</evidence>
<feature type="transmembrane region" description="Helical" evidence="1">
    <location>
        <begin position="31"/>
        <end position="50"/>
    </location>
</feature>
<keyword evidence="1" id="KW-0472">Membrane</keyword>
<name>A0A4R4WD41_9ACTN</name>
<keyword evidence="3" id="KW-1185">Reference proteome</keyword>
<comment type="caution">
    <text evidence="2">The sequence shown here is derived from an EMBL/GenBank/DDBJ whole genome shotgun (WGS) entry which is preliminary data.</text>
</comment>
<gene>
    <name evidence="2" type="ORF">E1294_29980</name>
</gene>
<dbReference type="Proteomes" id="UP000294543">
    <property type="component" value="Unassembled WGS sequence"/>
</dbReference>
<dbReference type="EMBL" id="SMKP01000098">
    <property type="protein sequence ID" value="TDD16809.1"/>
    <property type="molecule type" value="Genomic_DNA"/>
</dbReference>
<sequence>MPNSNHHPHVALDRARSDTVPDTVRVAADGIAAWFSPTVVILSAVLGRLLRGEWNGPQVSTVALA</sequence>
<dbReference type="AlphaFoldDB" id="A0A4R4WD41"/>
<accession>A0A4R4WD41</accession>
<organism evidence="2 3">
    <name type="scientific">Nonomuraea diastatica</name>
    <dbReference type="NCBI Taxonomy" id="1848329"/>
    <lineage>
        <taxon>Bacteria</taxon>
        <taxon>Bacillati</taxon>
        <taxon>Actinomycetota</taxon>
        <taxon>Actinomycetes</taxon>
        <taxon>Streptosporangiales</taxon>
        <taxon>Streptosporangiaceae</taxon>
        <taxon>Nonomuraea</taxon>
    </lineage>
</organism>
<keyword evidence="1" id="KW-1133">Transmembrane helix</keyword>
<dbReference type="RefSeq" id="WP_132513927.1">
    <property type="nucleotide sequence ID" value="NZ_SMKP01000098.1"/>
</dbReference>